<protein>
    <submittedName>
        <fullName evidence="1">Uncharacterized protein</fullName>
    </submittedName>
</protein>
<proteinExistence type="predicted"/>
<dbReference type="Proteomes" id="UP001066276">
    <property type="component" value="Chromosome 5"/>
</dbReference>
<dbReference type="EMBL" id="JANPWB010000009">
    <property type="protein sequence ID" value="KAJ1152049.1"/>
    <property type="molecule type" value="Genomic_DNA"/>
</dbReference>
<name>A0AAV7RIG2_PLEWA</name>
<dbReference type="AlphaFoldDB" id="A0AAV7RIG2"/>
<organism evidence="1 2">
    <name type="scientific">Pleurodeles waltl</name>
    <name type="common">Iberian ribbed newt</name>
    <dbReference type="NCBI Taxonomy" id="8319"/>
    <lineage>
        <taxon>Eukaryota</taxon>
        <taxon>Metazoa</taxon>
        <taxon>Chordata</taxon>
        <taxon>Craniata</taxon>
        <taxon>Vertebrata</taxon>
        <taxon>Euteleostomi</taxon>
        <taxon>Amphibia</taxon>
        <taxon>Batrachia</taxon>
        <taxon>Caudata</taxon>
        <taxon>Salamandroidea</taxon>
        <taxon>Salamandridae</taxon>
        <taxon>Pleurodelinae</taxon>
        <taxon>Pleurodeles</taxon>
    </lineage>
</organism>
<sequence length="135" mass="15727">MSKCTGDLTVFAHLHWNRTIKQAYWQAIFALFSVMLEDAIDPDLLQALLGYVKPLNPGHRRFVDMALLLAKQRTTLLWRIIRTPTTFDWLKDMIYCDNTSQLYASLQRPRPKDIWALLRTYQLTQEPATTDNTLG</sequence>
<reference evidence="1" key="1">
    <citation type="journal article" date="2022" name="bioRxiv">
        <title>Sequencing and chromosome-scale assembly of the giantPleurodeles waltlgenome.</title>
        <authorList>
            <person name="Brown T."/>
            <person name="Elewa A."/>
            <person name="Iarovenko S."/>
            <person name="Subramanian E."/>
            <person name="Araus A.J."/>
            <person name="Petzold A."/>
            <person name="Susuki M."/>
            <person name="Suzuki K.-i.T."/>
            <person name="Hayashi T."/>
            <person name="Toyoda A."/>
            <person name="Oliveira C."/>
            <person name="Osipova E."/>
            <person name="Leigh N.D."/>
            <person name="Simon A."/>
            <person name="Yun M.H."/>
        </authorList>
    </citation>
    <scope>NUCLEOTIDE SEQUENCE</scope>
    <source>
        <strain evidence="1">20211129_DDA</strain>
        <tissue evidence="1">Liver</tissue>
    </source>
</reference>
<evidence type="ECO:0000313" key="1">
    <source>
        <dbReference type="EMBL" id="KAJ1152049.1"/>
    </source>
</evidence>
<comment type="caution">
    <text evidence="1">The sequence shown here is derived from an EMBL/GenBank/DDBJ whole genome shotgun (WGS) entry which is preliminary data.</text>
</comment>
<evidence type="ECO:0000313" key="2">
    <source>
        <dbReference type="Proteomes" id="UP001066276"/>
    </source>
</evidence>
<keyword evidence="2" id="KW-1185">Reference proteome</keyword>
<gene>
    <name evidence="1" type="ORF">NDU88_004827</name>
</gene>
<accession>A0AAV7RIG2</accession>